<dbReference type="Proteomes" id="UP000192223">
    <property type="component" value="Unplaced"/>
</dbReference>
<dbReference type="PRINTS" id="PR02008">
    <property type="entry name" value="RCMTFAMILY"/>
</dbReference>
<dbReference type="PANTHER" id="PTHR22808">
    <property type="entry name" value="NCL1 YEAST -RELATED NOL1/NOP2/FMU SUN DOMAIN-CONTAINING"/>
    <property type="match status" value="1"/>
</dbReference>
<dbReference type="GO" id="GO:0005762">
    <property type="term" value="C:mitochondrial large ribosomal subunit"/>
    <property type="evidence" value="ECO:0007669"/>
    <property type="project" value="TreeGrafter"/>
</dbReference>
<evidence type="ECO:0000256" key="7">
    <source>
        <dbReference type="ARBA" id="ARBA00022946"/>
    </source>
</evidence>
<dbReference type="InterPro" id="IPR023267">
    <property type="entry name" value="RCMT"/>
</dbReference>
<evidence type="ECO:0000256" key="9">
    <source>
        <dbReference type="ARBA" id="ARBA00042050"/>
    </source>
</evidence>
<dbReference type="SUPFAM" id="SSF53335">
    <property type="entry name" value="S-adenosyl-L-methionine-dependent methyltransferases"/>
    <property type="match status" value="1"/>
</dbReference>
<comment type="subcellular location">
    <subcellularLocation>
        <location evidence="1">Mitochondrion</location>
    </subcellularLocation>
</comment>
<comment type="catalytic activity">
    <reaction evidence="10">
        <text>a cytidine in rRNA + S-adenosyl-L-methionine = a 5-methylcytidine in rRNA + S-adenosyl-L-homocysteine + H(+)</text>
        <dbReference type="Rhea" id="RHEA:61484"/>
        <dbReference type="Rhea" id="RHEA-COMP:15836"/>
        <dbReference type="Rhea" id="RHEA-COMP:15837"/>
        <dbReference type="ChEBI" id="CHEBI:15378"/>
        <dbReference type="ChEBI" id="CHEBI:57856"/>
        <dbReference type="ChEBI" id="CHEBI:59789"/>
        <dbReference type="ChEBI" id="CHEBI:74483"/>
        <dbReference type="ChEBI" id="CHEBI:82748"/>
    </reaction>
</comment>
<feature type="domain" description="SAM-dependent MTase RsmB/NOP-type" evidence="12">
    <location>
        <begin position="168"/>
        <end position="480"/>
    </location>
</feature>
<dbReference type="PROSITE" id="PS51686">
    <property type="entry name" value="SAM_MT_RSMB_NOP"/>
    <property type="match status" value="1"/>
</dbReference>
<dbReference type="GO" id="GO:0003723">
    <property type="term" value="F:RNA binding"/>
    <property type="evidence" value="ECO:0007669"/>
    <property type="project" value="UniProtKB-UniRule"/>
</dbReference>
<dbReference type="Gene3D" id="3.40.50.150">
    <property type="entry name" value="Vaccinia Virus protein VP39"/>
    <property type="match status" value="1"/>
</dbReference>
<dbReference type="AlphaFoldDB" id="A0A1W4WRA5"/>
<dbReference type="OrthoDB" id="8020218at2759"/>
<evidence type="ECO:0000259" key="12">
    <source>
        <dbReference type="PROSITE" id="PS51686"/>
    </source>
</evidence>
<evidence type="ECO:0000256" key="10">
    <source>
        <dbReference type="ARBA" id="ARBA00049302"/>
    </source>
</evidence>
<evidence type="ECO:0000313" key="13">
    <source>
        <dbReference type="Proteomes" id="UP000192223"/>
    </source>
</evidence>
<evidence type="ECO:0000256" key="1">
    <source>
        <dbReference type="ARBA" id="ARBA00004173"/>
    </source>
</evidence>
<dbReference type="GO" id="GO:0031167">
    <property type="term" value="P:rRNA methylation"/>
    <property type="evidence" value="ECO:0007669"/>
    <property type="project" value="TreeGrafter"/>
</dbReference>
<evidence type="ECO:0000256" key="5">
    <source>
        <dbReference type="ARBA" id="ARBA00022691"/>
    </source>
</evidence>
<keyword evidence="13" id="KW-1185">Reference proteome</keyword>
<feature type="binding site" evidence="11">
    <location>
        <position position="299"/>
    </location>
    <ligand>
        <name>S-adenosyl-L-methionine</name>
        <dbReference type="ChEBI" id="CHEBI:59789"/>
    </ligand>
</feature>
<keyword evidence="2" id="KW-0698">rRNA processing</keyword>
<dbReference type="Pfam" id="PF01189">
    <property type="entry name" value="Methyltr_RsmB-F"/>
    <property type="match status" value="1"/>
</dbReference>
<proteinExistence type="inferred from homology"/>
<dbReference type="FunFam" id="3.40.50.150:FF:000055">
    <property type="entry name" value="5-methylcytosine rRNA methyltransferase NSUN4"/>
    <property type="match status" value="1"/>
</dbReference>
<dbReference type="Gene3D" id="6.20.240.40">
    <property type="match status" value="1"/>
</dbReference>
<keyword evidence="8" id="KW-0496">Mitochondrion</keyword>
<accession>A0A1W4WRA5</accession>
<dbReference type="STRING" id="224129.A0A1W4WRA5"/>
<dbReference type="InterPro" id="IPR049560">
    <property type="entry name" value="MeTrfase_RsmB-F_NOP2_cat"/>
</dbReference>
<organism evidence="13 14">
    <name type="scientific">Agrilus planipennis</name>
    <name type="common">Emerald ash borer</name>
    <name type="synonym">Agrilus marcopoli</name>
    <dbReference type="NCBI Taxonomy" id="224129"/>
    <lineage>
        <taxon>Eukaryota</taxon>
        <taxon>Metazoa</taxon>
        <taxon>Ecdysozoa</taxon>
        <taxon>Arthropoda</taxon>
        <taxon>Hexapoda</taxon>
        <taxon>Insecta</taxon>
        <taxon>Pterygota</taxon>
        <taxon>Neoptera</taxon>
        <taxon>Endopterygota</taxon>
        <taxon>Coleoptera</taxon>
        <taxon>Polyphaga</taxon>
        <taxon>Elateriformia</taxon>
        <taxon>Buprestoidea</taxon>
        <taxon>Buprestidae</taxon>
        <taxon>Agrilinae</taxon>
        <taxon>Agrilus</taxon>
    </lineage>
</organism>
<dbReference type="InParanoid" id="A0A1W4WRA5"/>
<keyword evidence="7" id="KW-0809">Transit peptide</keyword>
<evidence type="ECO:0000256" key="11">
    <source>
        <dbReference type="PROSITE-ProRule" id="PRU01023"/>
    </source>
</evidence>
<keyword evidence="5 11" id="KW-0949">S-adenosyl-L-methionine</keyword>
<keyword evidence="4 11" id="KW-0808">Transferase</keyword>
<sequence>MNNYKVLKILATKQNVFVRYKCSQRKILPKDRALEHFDEFYLQVFGNKWSSVRQGLLGKQKYVAVINNYSDTEQVISTLENCGALNMRALFNVRKQNLQENYDVLKRDRYLRKIWKLEKELDKSVNSVNEHSEEETKFNEQFDKYKMLSLNYKLNHANYDDSRYIDCTAGLSANTLQEFIPATQIKGKDKDYVLESEYYEYCKEDGDFNIPVEKEYDLNFPEHLNVYCFPEGSGNKFTQPRKGSTGVHNYYILDGGSVLPVLALDIRPGNTIMDLCASPGGKSFIALQTLYPDCVVSNDISKSRTDRIYKVLGEYFYDLEERWLKTKRIKVTQNDGRLISGEYYDRVLVDVPCTTDRHSVKENDNNIFKSTRLKERLKLPEFQTELLVSALKMVKKGGIVVYSTCSLSPVQNDGVVYMALQELWEDSNMEFVVKNLNFALAQTQDVFKLADANIFRYGNVVLPSTHQNYGPTYFCKIQRIK</sequence>
<protein>
    <recommendedName>
        <fullName evidence="9">NOL1/NOP2/Sun domain family member 4</fullName>
    </recommendedName>
</protein>
<reference evidence="14" key="1">
    <citation type="submission" date="2025-08" db="UniProtKB">
        <authorList>
            <consortium name="RefSeq"/>
        </authorList>
    </citation>
    <scope>IDENTIFICATION</scope>
    <source>
        <tissue evidence="14">Entire body</tissue>
    </source>
</reference>
<evidence type="ECO:0000256" key="4">
    <source>
        <dbReference type="ARBA" id="ARBA00022679"/>
    </source>
</evidence>
<dbReference type="RefSeq" id="XP_018326441.1">
    <property type="nucleotide sequence ID" value="XM_018470939.1"/>
</dbReference>
<keyword evidence="3 11" id="KW-0489">Methyltransferase</keyword>
<evidence type="ECO:0000256" key="6">
    <source>
        <dbReference type="ARBA" id="ARBA00022884"/>
    </source>
</evidence>
<name>A0A1W4WRA5_AGRPL</name>
<evidence type="ECO:0000313" key="14">
    <source>
        <dbReference type="RefSeq" id="XP_018326441.1"/>
    </source>
</evidence>
<comment type="caution">
    <text evidence="11">Lacks conserved residue(s) required for the propagation of feature annotation.</text>
</comment>
<feature type="binding site" evidence="11">
    <location>
        <position position="350"/>
    </location>
    <ligand>
        <name>S-adenosyl-L-methionine</name>
        <dbReference type="ChEBI" id="CHEBI:59789"/>
    </ligand>
</feature>
<dbReference type="InterPro" id="IPR029063">
    <property type="entry name" value="SAM-dependent_MTases_sf"/>
</dbReference>
<dbReference type="FunCoup" id="A0A1W4WRA5">
    <property type="interactions" value="357"/>
</dbReference>
<comment type="similarity">
    <text evidence="11">Belongs to the class I-like SAM-binding methyltransferase superfamily. RsmB/NOP family.</text>
</comment>
<dbReference type="InterPro" id="IPR001678">
    <property type="entry name" value="MeTrfase_RsmB-F_NOP2_dom"/>
</dbReference>
<evidence type="ECO:0000256" key="3">
    <source>
        <dbReference type="ARBA" id="ARBA00022603"/>
    </source>
</evidence>
<evidence type="ECO:0000256" key="8">
    <source>
        <dbReference type="ARBA" id="ARBA00023128"/>
    </source>
</evidence>
<dbReference type="GO" id="GO:0008173">
    <property type="term" value="F:RNA methyltransferase activity"/>
    <property type="evidence" value="ECO:0007669"/>
    <property type="project" value="InterPro"/>
</dbReference>
<dbReference type="PANTHER" id="PTHR22808:SF3">
    <property type="entry name" value="5-METHYLCYTOSINE RRNA METHYLTRANSFERASE NSUN4"/>
    <property type="match status" value="1"/>
</dbReference>
<feature type="active site" description="Nucleophile" evidence="11">
    <location>
        <position position="405"/>
    </location>
</feature>
<gene>
    <name evidence="14" type="primary">LOC108737828</name>
</gene>
<dbReference type="GeneID" id="108737828"/>
<keyword evidence="6 11" id="KW-0694">RNA-binding</keyword>
<dbReference type="KEGG" id="apln:108737828"/>
<evidence type="ECO:0000256" key="2">
    <source>
        <dbReference type="ARBA" id="ARBA00022552"/>
    </source>
</evidence>